<dbReference type="SFLD" id="SFLDG01278">
    <property type="entry name" value="biotin_synthase_like"/>
    <property type="match status" value="1"/>
</dbReference>
<evidence type="ECO:0000256" key="13">
    <source>
        <dbReference type="PIRSR" id="PIRSR001619-1"/>
    </source>
</evidence>
<keyword evidence="16" id="KW-1185">Reference proteome</keyword>
<dbReference type="GO" id="GO:0051539">
    <property type="term" value="F:4 iron, 4 sulfur cluster binding"/>
    <property type="evidence" value="ECO:0007669"/>
    <property type="project" value="UniProtKB-KW"/>
</dbReference>
<keyword evidence="10 13" id="KW-0408">Iron</keyword>
<dbReference type="PIRSF" id="PIRSF001619">
    <property type="entry name" value="Biotin_synth"/>
    <property type="match status" value="1"/>
</dbReference>
<keyword evidence="4 13" id="KW-0004">4Fe-4S</keyword>
<evidence type="ECO:0000256" key="6">
    <source>
        <dbReference type="ARBA" id="ARBA00022691"/>
    </source>
</evidence>
<evidence type="ECO:0000256" key="7">
    <source>
        <dbReference type="ARBA" id="ARBA00022714"/>
    </source>
</evidence>
<name>A0AAV5QG33_9ASCO</name>
<dbReference type="Gene3D" id="3.20.20.70">
    <property type="entry name" value="Aldolase class I"/>
    <property type="match status" value="1"/>
</dbReference>
<accession>A0AAV5QG33</accession>
<dbReference type="GO" id="GO:0051537">
    <property type="term" value="F:2 iron, 2 sulfur cluster binding"/>
    <property type="evidence" value="ECO:0007669"/>
    <property type="project" value="UniProtKB-KW"/>
</dbReference>
<evidence type="ECO:0000259" key="14">
    <source>
        <dbReference type="PROSITE" id="PS51918"/>
    </source>
</evidence>
<evidence type="ECO:0000256" key="9">
    <source>
        <dbReference type="ARBA" id="ARBA00022756"/>
    </source>
</evidence>
<feature type="binding site" evidence="13">
    <location>
        <position position="109"/>
    </location>
    <ligand>
        <name>[4Fe-4S] cluster</name>
        <dbReference type="ChEBI" id="CHEBI:49883"/>
        <note>4Fe-4S-S-AdoMet</note>
    </ligand>
</feature>
<dbReference type="SUPFAM" id="SSF102114">
    <property type="entry name" value="Radical SAM enzymes"/>
    <property type="match status" value="1"/>
</dbReference>
<keyword evidence="5" id="KW-0808">Transferase</keyword>
<dbReference type="InterPro" id="IPR024177">
    <property type="entry name" value="Biotin_synthase"/>
</dbReference>
<evidence type="ECO:0000256" key="12">
    <source>
        <dbReference type="ARBA" id="ARBA00034078"/>
    </source>
</evidence>
<dbReference type="SFLD" id="SFLDF00272">
    <property type="entry name" value="biotin_synthase"/>
    <property type="match status" value="1"/>
</dbReference>
<dbReference type="SMART" id="SM00876">
    <property type="entry name" value="BATS"/>
    <property type="match status" value="1"/>
</dbReference>
<protein>
    <recommendedName>
        <fullName evidence="3">biotin synthase</fullName>
        <ecNumber evidence="3">2.8.1.6</ecNumber>
    </recommendedName>
</protein>
<feature type="binding site" evidence="13">
    <location>
        <position position="328"/>
    </location>
    <ligand>
        <name>[2Fe-2S] cluster</name>
        <dbReference type="ChEBI" id="CHEBI:190135"/>
    </ligand>
</feature>
<dbReference type="EMBL" id="BTFZ01000002">
    <property type="protein sequence ID" value="GMM33556.1"/>
    <property type="molecule type" value="Genomic_DNA"/>
</dbReference>
<dbReference type="SMART" id="SM00729">
    <property type="entry name" value="Elp3"/>
    <property type="match status" value="1"/>
</dbReference>
<evidence type="ECO:0000256" key="3">
    <source>
        <dbReference type="ARBA" id="ARBA00012236"/>
    </source>
</evidence>
<feature type="binding site" evidence="13">
    <location>
        <position position="113"/>
    </location>
    <ligand>
        <name>[4Fe-4S] cluster</name>
        <dbReference type="ChEBI" id="CHEBI:49883"/>
        <note>4Fe-4S-S-AdoMet</note>
    </ligand>
</feature>
<dbReference type="Proteomes" id="UP001360560">
    <property type="component" value="Unassembled WGS sequence"/>
</dbReference>
<dbReference type="PROSITE" id="PS51918">
    <property type="entry name" value="RADICAL_SAM"/>
    <property type="match status" value="1"/>
</dbReference>
<feature type="binding site" evidence="13">
    <location>
        <position position="153"/>
    </location>
    <ligand>
        <name>[2Fe-2S] cluster</name>
        <dbReference type="ChEBI" id="CHEBI:190135"/>
    </ligand>
</feature>
<dbReference type="PANTHER" id="PTHR22976">
    <property type="entry name" value="BIOTIN SYNTHASE"/>
    <property type="match status" value="1"/>
</dbReference>
<comment type="pathway">
    <text evidence="1">Cofactor biosynthesis; biotin biosynthesis; biotin from 7,8-diaminononanoate: step 2/2.</text>
</comment>
<gene>
    <name evidence="15" type="ORF">DASC09_008810</name>
</gene>
<evidence type="ECO:0000256" key="4">
    <source>
        <dbReference type="ARBA" id="ARBA00022485"/>
    </source>
</evidence>
<comment type="similarity">
    <text evidence="2">Belongs to the radical SAM superfamily. Biotin synthase family.</text>
</comment>
<evidence type="ECO:0000256" key="5">
    <source>
        <dbReference type="ARBA" id="ARBA00022679"/>
    </source>
</evidence>
<evidence type="ECO:0000256" key="2">
    <source>
        <dbReference type="ARBA" id="ARBA00010765"/>
    </source>
</evidence>
<keyword evidence="11 13" id="KW-0411">Iron-sulfur</keyword>
<dbReference type="SFLD" id="SFLDS00029">
    <property type="entry name" value="Radical_SAM"/>
    <property type="match status" value="1"/>
</dbReference>
<comment type="caution">
    <text evidence="15">The sequence shown here is derived from an EMBL/GenBank/DDBJ whole genome shotgun (WGS) entry which is preliminary data.</text>
</comment>
<dbReference type="InterPro" id="IPR013785">
    <property type="entry name" value="Aldolase_TIM"/>
</dbReference>
<evidence type="ECO:0000313" key="16">
    <source>
        <dbReference type="Proteomes" id="UP001360560"/>
    </source>
</evidence>
<organism evidence="15 16">
    <name type="scientific">Saccharomycopsis crataegensis</name>
    <dbReference type="NCBI Taxonomy" id="43959"/>
    <lineage>
        <taxon>Eukaryota</taxon>
        <taxon>Fungi</taxon>
        <taxon>Dikarya</taxon>
        <taxon>Ascomycota</taxon>
        <taxon>Saccharomycotina</taxon>
        <taxon>Saccharomycetes</taxon>
        <taxon>Saccharomycopsidaceae</taxon>
        <taxon>Saccharomycopsis</taxon>
    </lineage>
</organism>
<dbReference type="AlphaFoldDB" id="A0AAV5QG33"/>
<proteinExistence type="inferred from homology"/>
<dbReference type="InterPro" id="IPR007197">
    <property type="entry name" value="rSAM"/>
</dbReference>
<evidence type="ECO:0000256" key="10">
    <source>
        <dbReference type="ARBA" id="ARBA00023004"/>
    </source>
</evidence>
<dbReference type="InterPro" id="IPR006638">
    <property type="entry name" value="Elp3/MiaA/NifB-like_rSAM"/>
</dbReference>
<feature type="binding site" evidence="13">
    <location>
        <position position="116"/>
    </location>
    <ligand>
        <name>[4Fe-4S] cluster</name>
        <dbReference type="ChEBI" id="CHEBI:49883"/>
        <note>4Fe-4S-S-AdoMet</note>
    </ligand>
</feature>
<keyword evidence="7 13" id="KW-0001">2Fe-2S</keyword>
<evidence type="ECO:0000256" key="8">
    <source>
        <dbReference type="ARBA" id="ARBA00022723"/>
    </source>
</evidence>
<evidence type="ECO:0000313" key="15">
    <source>
        <dbReference type="EMBL" id="GMM33556.1"/>
    </source>
</evidence>
<feature type="domain" description="Radical SAM core" evidence="14">
    <location>
        <begin position="94"/>
        <end position="324"/>
    </location>
</feature>
<comment type="cofactor">
    <cofactor evidence="13">
        <name>[4Fe-4S] cluster</name>
        <dbReference type="ChEBI" id="CHEBI:49883"/>
    </cofactor>
    <text evidence="13">Binds 1 [4Fe-4S] cluster. The cluster is coordinated with 3 cysteines and an exchangeable S-adenosyl-L-methionine.</text>
</comment>
<sequence length="390" mass="43956">MIALKSFIIRIIPKTTLSYAARRAYGVASTAVQQSYSINPSQPATHMKAIDIAMSTERPINTWTVEEIKEIYNMPLMELAFQAQVQHRKFHDPTEVQLCTLLSIKTGGCTEDCKYCAQSNRYDTGVEAEKMISIEEVLAKAKTAKENGSTRFCMGAAWREMKGRKSGMKKITEMVKKINNELKLETCVTLGMIDKQQADDFAKAGLTAYNHNIDTSREHYPNVISTRAFSDRLATINNVQEAGINACTGGILGLGETEEDHVSFLHTLSTMKRHPESLPINRLVPIKGTPMAKELENLPANSERKLKFEQILKTIATARLIMPNSIIRLAAGRYTMKEHEQFLCFMCGCNAIFTGEKMLTTMCNGWKEDIEMLKKWGLKPMKSFERKTYV</sequence>
<dbReference type="GeneID" id="90071535"/>
<dbReference type="EC" id="2.8.1.6" evidence="3"/>
<dbReference type="NCBIfam" id="TIGR00433">
    <property type="entry name" value="bioB"/>
    <property type="match status" value="1"/>
</dbReference>
<comment type="cofactor">
    <cofactor evidence="12">
        <name>[2Fe-2S] cluster</name>
        <dbReference type="ChEBI" id="CHEBI:190135"/>
    </cofactor>
</comment>
<dbReference type="CDD" id="cd01335">
    <property type="entry name" value="Radical_SAM"/>
    <property type="match status" value="1"/>
</dbReference>
<feature type="binding site" evidence="13">
    <location>
        <position position="247"/>
    </location>
    <ligand>
        <name>[2Fe-2S] cluster</name>
        <dbReference type="ChEBI" id="CHEBI:190135"/>
    </ligand>
</feature>
<dbReference type="GO" id="GO:0005739">
    <property type="term" value="C:mitochondrion"/>
    <property type="evidence" value="ECO:0007669"/>
    <property type="project" value="TreeGrafter"/>
</dbReference>
<dbReference type="RefSeq" id="XP_064850556.1">
    <property type="nucleotide sequence ID" value="XM_064994484.1"/>
</dbReference>
<dbReference type="InterPro" id="IPR002684">
    <property type="entry name" value="Biotin_synth/BioAB"/>
</dbReference>
<dbReference type="InterPro" id="IPR058240">
    <property type="entry name" value="rSAM_sf"/>
</dbReference>
<keyword evidence="6 13" id="KW-0949">S-adenosyl-L-methionine</keyword>
<reference evidence="15 16" key="1">
    <citation type="journal article" date="2023" name="Elife">
        <title>Identification of key yeast species and microbe-microbe interactions impacting larval growth of Drosophila in the wild.</title>
        <authorList>
            <person name="Mure A."/>
            <person name="Sugiura Y."/>
            <person name="Maeda R."/>
            <person name="Honda K."/>
            <person name="Sakurai N."/>
            <person name="Takahashi Y."/>
            <person name="Watada M."/>
            <person name="Katoh T."/>
            <person name="Gotoh A."/>
            <person name="Gotoh Y."/>
            <person name="Taniguchi I."/>
            <person name="Nakamura K."/>
            <person name="Hayashi T."/>
            <person name="Katayama T."/>
            <person name="Uemura T."/>
            <person name="Hattori Y."/>
        </authorList>
    </citation>
    <scope>NUCLEOTIDE SEQUENCE [LARGE SCALE GENOMIC DNA]</scope>
    <source>
        <strain evidence="15 16">SC-9</strain>
    </source>
</reference>
<dbReference type="InterPro" id="IPR010722">
    <property type="entry name" value="BATS_dom"/>
</dbReference>
<dbReference type="GO" id="GO:0046872">
    <property type="term" value="F:metal ion binding"/>
    <property type="evidence" value="ECO:0007669"/>
    <property type="project" value="UniProtKB-KW"/>
</dbReference>
<evidence type="ECO:0000256" key="11">
    <source>
        <dbReference type="ARBA" id="ARBA00023014"/>
    </source>
</evidence>
<dbReference type="FunFam" id="3.20.20.70:FF:000011">
    <property type="entry name" value="Biotin synthase"/>
    <property type="match status" value="1"/>
</dbReference>
<dbReference type="Pfam" id="PF06968">
    <property type="entry name" value="BATS"/>
    <property type="match status" value="1"/>
</dbReference>
<dbReference type="SFLD" id="SFLDG01060">
    <property type="entry name" value="BATS_domain_containing"/>
    <property type="match status" value="1"/>
</dbReference>
<dbReference type="HAMAP" id="MF_01694">
    <property type="entry name" value="BioB"/>
    <property type="match status" value="1"/>
</dbReference>
<evidence type="ECO:0000256" key="1">
    <source>
        <dbReference type="ARBA" id="ARBA00004942"/>
    </source>
</evidence>
<dbReference type="GO" id="GO:0004076">
    <property type="term" value="F:biotin synthase activity"/>
    <property type="evidence" value="ECO:0007669"/>
    <property type="project" value="UniProtKB-EC"/>
</dbReference>
<keyword evidence="9" id="KW-0093">Biotin biosynthesis</keyword>
<feature type="binding site" evidence="13">
    <location>
        <position position="187"/>
    </location>
    <ligand>
        <name>[2Fe-2S] cluster</name>
        <dbReference type="ChEBI" id="CHEBI:190135"/>
    </ligand>
</feature>
<dbReference type="PANTHER" id="PTHR22976:SF2">
    <property type="entry name" value="BIOTIN SYNTHASE, MITOCHONDRIAL"/>
    <property type="match status" value="1"/>
</dbReference>
<comment type="cofactor">
    <cofactor evidence="13">
        <name>[2Fe-2S] cluster</name>
        <dbReference type="ChEBI" id="CHEBI:190135"/>
    </cofactor>
    <text evidence="13">Binds 1 [2Fe-2S] cluster. The cluster is coordinated with 3 cysteines and 1 arginine.</text>
</comment>
<dbReference type="GO" id="GO:0009102">
    <property type="term" value="P:biotin biosynthetic process"/>
    <property type="evidence" value="ECO:0007669"/>
    <property type="project" value="UniProtKB-KW"/>
</dbReference>
<dbReference type="Pfam" id="PF04055">
    <property type="entry name" value="Radical_SAM"/>
    <property type="match status" value="1"/>
</dbReference>
<keyword evidence="8 13" id="KW-0479">Metal-binding</keyword>